<evidence type="ECO:0000313" key="15">
    <source>
        <dbReference type="EMBL" id="ABB15242.1"/>
    </source>
</evidence>
<dbReference type="GO" id="GO:0004156">
    <property type="term" value="F:dihydropteroate synthase activity"/>
    <property type="evidence" value="ECO:0007669"/>
    <property type="project" value="UniProtKB-EC"/>
</dbReference>
<evidence type="ECO:0000256" key="7">
    <source>
        <dbReference type="ARBA" id="ARBA00022679"/>
    </source>
</evidence>
<evidence type="ECO:0000256" key="9">
    <source>
        <dbReference type="ARBA" id="ARBA00022842"/>
    </source>
</evidence>
<keyword evidence="9 13" id="KW-0460">Magnesium</keyword>
<dbReference type="PROSITE" id="PS00792">
    <property type="entry name" value="DHPS_1"/>
    <property type="match status" value="1"/>
</dbReference>
<dbReference type="EMBL" id="CP000141">
    <property type="protein sequence ID" value="ABB15242.1"/>
    <property type="molecule type" value="Genomic_DNA"/>
</dbReference>
<sequence>MQPFGLKSLAEEIEEVLKNLNGRPKYELDCRGRKITLGERTLIMGILNVTPDSFSDGGQYNDIEAAVKRARQMVAEGADIIDVGGESTRPGAEYVPAEEELRRVLPVVEALVREINVPISVDTYKAEVAEKALEAGAHIINDVWGLQKDPRMAEVAARYGAPVVVMHNKTEAEYDDLMAEVIAFLKESIKIGVKAGIPREKIIIDPGIGFGKTLEHNLLLMKRLNELNSLGQPILLGTSRKSMIGKTLDLPVNERVEGTAATVTLGIAKGVDIVRVHDVKEMVRVAKMTDAMVR</sequence>
<comment type="cofactor">
    <cofactor evidence="2 13">
        <name>Mg(2+)</name>
        <dbReference type="ChEBI" id="CHEBI:18420"/>
    </cofactor>
</comment>
<evidence type="ECO:0000256" key="10">
    <source>
        <dbReference type="ARBA" id="ARBA00022909"/>
    </source>
</evidence>
<evidence type="ECO:0000256" key="13">
    <source>
        <dbReference type="RuleBase" id="RU361205"/>
    </source>
</evidence>
<dbReference type="PROSITE" id="PS50972">
    <property type="entry name" value="PTERIN_BINDING"/>
    <property type="match status" value="1"/>
</dbReference>
<dbReference type="GO" id="GO:0046656">
    <property type="term" value="P:folic acid biosynthetic process"/>
    <property type="evidence" value="ECO:0007669"/>
    <property type="project" value="UniProtKB-KW"/>
</dbReference>
<dbReference type="PANTHER" id="PTHR20941">
    <property type="entry name" value="FOLATE SYNTHESIS PROTEINS"/>
    <property type="match status" value="1"/>
</dbReference>
<dbReference type="InterPro" id="IPR000489">
    <property type="entry name" value="Pterin-binding_dom"/>
</dbReference>
<dbReference type="Proteomes" id="UP000002706">
    <property type="component" value="Chromosome"/>
</dbReference>
<dbReference type="InterPro" id="IPR006390">
    <property type="entry name" value="DHP_synth_dom"/>
</dbReference>
<comment type="function">
    <text evidence="12 13">Catalyzes the condensation of para-aminobenzoate (pABA) with 6-hydroxymethyl-7,8-dihydropterin diphosphate (DHPt-PP) to form 7,8-dihydropteroate (H2Pte), the immediate precursor of folate derivatives.</text>
</comment>
<evidence type="ECO:0000256" key="4">
    <source>
        <dbReference type="ARBA" id="ARBA00009503"/>
    </source>
</evidence>
<dbReference type="AlphaFoldDB" id="Q3A9K4"/>
<dbReference type="Gene3D" id="3.20.20.20">
    <property type="entry name" value="Dihydropteroate synthase-like"/>
    <property type="match status" value="1"/>
</dbReference>
<dbReference type="PROSITE" id="PS00793">
    <property type="entry name" value="DHPS_2"/>
    <property type="match status" value="1"/>
</dbReference>
<dbReference type="PANTHER" id="PTHR20941:SF1">
    <property type="entry name" value="FOLIC ACID SYNTHESIS PROTEIN FOL1"/>
    <property type="match status" value="1"/>
</dbReference>
<evidence type="ECO:0000256" key="12">
    <source>
        <dbReference type="ARBA" id="ARBA00053449"/>
    </source>
</evidence>
<keyword evidence="7 13" id="KW-0808">Transferase</keyword>
<comment type="catalytic activity">
    <reaction evidence="1">
        <text>(7,8-dihydropterin-6-yl)methyl diphosphate + 4-aminobenzoate = 7,8-dihydropteroate + diphosphate</text>
        <dbReference type="Rhea" id="RHEA:19949"/>
        <dbReference type="ChEBI" id="CHEBI:17836"/>
        <dbReference type="ChEBI" id="CHEBI:17839"/>
        <dbReference type="ChEBI" id="CHEBI:33019"/>
        <dbReference type="ChEBI" id="CHEBI:72950"/>
        <dbReference type="EC" id="2.5.1.15"/>
    </reaction>
</comment>
<dbReference type="UniPathway" id="UPA00077">
    <property type="reaction ID" value="UER00156"/>
</dbReference>
<dbReference type="GO" id="GO:0046872">
    <property type="term" value="F:metal ion binding"/>
    <property type="evidence" value="ECO:0007669"/>
    <property type="project" value="UniProtKB-KW"/>
</dbReference>
<dbReference type="KEGG" id="chy:CHY_2383"/>
<comment type="similarity">
    <text evidence="4 13">Belongs to the DHPS family.</text>
</comment>
<accession>Q3A9K4</accession>
<evidence type="ECO:0000256" key="5">
    <source>
        <dbReference type="ARBA" id="ARBA00012458"/>
    </source>
</evidence>
<dbReference type="Pfam" id="PF00809">
    <property type="entry name" value="Pterin_bind"/>
    <property type="match status" value="1"/>
</dbReference>
<dbReference type="NCBIfam" id="TIGR01496">
    <property type="entry name" value="DHPS"/>
    <property type="match status" value="1"/>
</dbReference>
<keyword evidence="10 13" id="KW-0289">Folate biosynthesis</keyword>
<dbReference type="SUPFAM" id="SSF51717">
    <property type="entry name" value="Dihydropteroate synthetase-like"/>
    <property type="match status" value="1"/>
</dbReference>
<dbReference type="InterPro" id="IPR045031">
    <property type="entry name" value="DHP_synth-like"/>
</dbReference>
<proteinExistence type="inferred from homology"/>
<evidence type="ECO:0000259" key="14">
    <source>
        <dbReference type="PROSITE" id="PS50972"/>
    </source>
</evidence>
<dbReference type="GO" id="GO:0005829">
    <property type="term" value="C:cytosol"/>
    <property type="evidence" value="ECO:0007669"/>
    <property type="project" value="TreeGrafter"/>
</dbReference>
<keyword evidence="8 13" id="KW-0479">Metal-binding</keyword>
<feature type="domain" description="Pterin-binding" evidence="14">
    <location>
        <begin position="41"/>
        <end position="287"/>
    </location>
</feature>
<name>Q3A9K4_CARHZ</name>
<protein>
    <recommendedName>
        <fullName evidence="6 13">Dihydropteroate synthase</fullName>
        <shortName evidence="13">DHPS</shortName>
        <ecNumber evidence="5 13">2.5.1.15</ecNumber>
    </recommendedName>
    <alternativeName>
        <fullName evidence="11 13">Dihydropteroate pyrophosphorylase</fullName>
    </alternativeName>
</protein>
<reference evidence="15 16" key="1">
    <citation type="journal article" date="2005" name="PLoS Genet.">
        <title>Life in hot carbon monoxide: the complete genome sequence of Carboxydothermus hydrogenoformans Z-2901.</title>
        <authorList>
            <person name="Wu M."/>
            <person name="Ren Q."/>
            <person name="Durkin A.S."/>
            <person name="Daugherty S.C."/>
            <person name="Brinkac L.M."/>
            <person name="Dodson R.J."/>
            <person name="Madupu R."/>
            <person name="Sullivan S.A."/>
            <person name="Kolonay J.F."/>
            <person name="Haft D.H."/>
            <person name="Nelson W.C."/>
            <person name="Tallon L.J."/>
            <person name="Jones K.M."/>
            <person name="Ulrich L.E."/>
            <person name="Gonzalez J.M."/>
            <person name="Zhulin I.B."/>
            <person name="Robb F.T."/>
            <person name="Eisen J.A."/>
        </authorList>
    </citation>
    <scope>NUCLEOTIDE SEQUENCE [LARGE SCALE GENOMIC DNA]</scope>
    <source>
        <strain evidence="16">ATCC BAA-161 / DSM 6008 / Z-2901</strain>
    </source>
</reference>
<evidence type="ECO:0000256" key="8">
    <source>
        <dbReference type="ARBA" id="ARBA00022723"/>
    </source>
</evidence>
<dbReference type="FunFam" id="3.20.20.20:FF:000006">
    <property type="entry name" value="Dihydropteroate synthase"/>
    <property type="match status" value="1"/>
</dbReference>
<evidence type="ECO:0000256" key="1">
    <source>
        <dbReference type="ARBA" id="ARBA00000012"/>
    </source>
</evidence>
<dbReference type="EC" id="2.5.1.15" evidence="5 13"/>
<gene>
    <name evidence="15" type="primary">folP</name>
    <name evidence="15" type="ordered locus">CHY_2383</name>
</gene>
<dbReference type="InParanoid" id="Q3A9K4"/>
<dbReference type="GO" id="GO:0046654">
    <property type="term" value="P:tetrahydrofolate biosynthetic process"/>
    <property type="evidence" value="ECO:0007669"/>
    <property type="project" value="UniProtKB-UniPathway"/>
</dbReference>
<evidence type="ECO:0000256" key="11">
    <source>
        <dbReference type="ARBA" id="ARBA00030193"/>
    </source>
</evidence>
<dbReference type="eggNOG" id="COG0294">
    <property type="taxonomic scope" value="Bacteria"/>
</dbReference>
<evidence type="ECO:0000313" key="16">
    <source>
        <dbReference type="Proteomes" id="UP000002706"/>
    </source>
</evidence>
<organism evidence="15 16">
    <name type="scientific">Carboxydothermus hydrogenoformans (strain ATCC BAA-161 / DSM 6008 / Z-2901)</name>
    <dbReference type="NCBI Taxonomy" id="246194"/>
    <lineage>
        <taxon>Bacteria</taxon>
        <taxon>Bacillati</taxon>
        <taxon>Bacillota</taxon>
        <taxon>Clostridia</taxon>
        <taxon>Thermoanaerobacterales</taxon>
        <taxon>Thermoanaerobacteraceae</taxon>
        <taxon>Carboxydothermus</taxon>
    </lineage>
</organism>
<dbReference type="InterPro" id="IPR011005">
    <property type="entry name" value="Dihydropteroate_synth-like_sf"/>
</dbReference>
<dbReference type="FunCoup" id="Q3A9K4">
    <property type="interactions" value="365"/>
</dbReference>
<comment type="pathway">
    <text evidence="3 13">Cofactor biosynthesis; tetrahydrofolate biosynthesis; 7,8-dihydrofolate from 2-amino-4-hydroxy-6-hydroxymethyl-7,8-dihydropteridine diphosphate and 4-aminobenzoate: step 1/2.</text>
</comment>
<evidence type="ECO:0000256" key="6">
    <source>
        <dbReference type="ARBA" id="ARBA00016919"/>
    </source>
</evidence>
<keyword evidence="16" id="KW-1185">Reference proteome</keyword>
<evidence type="ECO:0000256" key="2">
    <source>
        <dbReference type="ARBA" id="ARBA00001946"/>
    </source>
</evidence>
<dbReference type="CDD" id="cd00739">
    <property type="entry name" value="DHPS"/>
    <property type="match status" value="1"/>
</dbReference>
<dbReference type="STRING" id="246194.CHY_2383"/>
<dbReference type="HOGENOM" id="CLU_008023_0_2_9"/>
<evidence type="ECO:0000256" key="3">
    <source>
        <dbReference type="ARBA" id="ARBA00004763"/>
    </source>
</evidence>